<organism evidence="2 3">
    <name type="scientific">Mucilaginibacter pallidiroseus</name>
    <dbReference type="NCBI Taxonomy" id="2599295"/>
    <lineage>
        <taxon>Bacteria</taxon>
        <taxon>Pseudomonadati</taxon>
        <taxon>Bacteroidota</taxon>
        <taxon>Sphingobacteriia</taxon>
        <taxon>Sphingobacteriales</taxon>
        <taxon>Sphingobacteriaceae</taxon>
        <taxon>Mucilaginibacter</taxon>
    </lineage>
</organism>
<keyword evidence="3" id="KW-1185">Reference proteome</keyword>
<comment type="caution">
    <text evidence="2">The sequence shown here is derived from an EMBL/GenBank/DDBJ whole genome shotgun (WGS) entry which is preliminary data.</text>
</comment>
<evidence type="ECO:0000313" key="2">
    <source>
        <dbReference type="EMBL" id="TWR30517.1"/>
    </source>
</evidence>
<sequence>MKKLIIFALLLSTAFFAQAQQTELSFPFQGGAPVMTKFFKDSITVSPEIKAKKATGMAILKFTADEYGTISKIVIYYADDYMLTVPVIEALKKSTKKWIIPDKEKFHDFIIPVSIGFNKPTTGIAEVQKANYDFYKTRRPILTKDQLPLNSATLLPTVMVSYDLK</sequence>
<accession>A0A563UGN2</accession>
<protein>
    <recommendedName>
        <fullName evidence="4">TonB C-terminal domain-containing protein</fullName>
    </recommendedName>
</protein>
<proteinExistence type="predicted"/>
<evidence type="ECO:0000256" key="1">
    <source>
        <dbReference type="SAM" id="SignalP"/>
    </source>
</evidence>
<dbReference type="AlphaFoldDB" id="A0A563UGN2"/>
<evidence type="ECO:0008006" key="4">
    <source>
        <dbReference type="Google" id="ProtNLM"/>
    </source>
</evidence>
<dbReference type="OrthoDB" id="794739at2"/>
<name>A0A563UGN2_9SPHI</name>
<reference evidence="2 3" key="1">
    <citation type="submission" date="2019-07" db="EMBL/GenBank/DDBJ databases">
        <authorList>
            <person name="Kim J."/>
        </authorList>
    </citation>
    <scope>NUCLEOTIDE SEQUENCE [LARGE SCALE GENOMIC DNA]</scope>
    <source>
        <strain evidence="3">dk17</strain>
    </source>
</reference>
<keyword evidence="1" id="KW-0732">Signal</keyword>
<dbReference type="RefSeq" id="WP_146380975.1">
    <property type="nucleotide sequence ID" value="NZ_VOEJ01000002.1"/>
</dbReference>
<evidence type="ECO:0000313" key="3">
    <source>
        <dbReference type="Proteomes" id="UP000320042"/>
    </source>
</evidence>
<dbReference type="EMBL" id="VOEJ01000002">
    <property type="protein sequence ID" value="TWR30517.1"/>
    <property type="molecule type" value="Genomic_DNA"/>
</dbReference>
<dbReference type="Proteomes" id="UP000320042">
    <property type="component" value="Unassembled WGS sequence"/>
</dbReference>
<feature type="chain" id="PRO_5021985922" description="TonB C-terminal domain-containing protein" evidence="1">
    <location>
        <begin position="20"/>
        <end position="165"/>
    </location>
</feature>
<gene>
    <name evidence="2" type="ORF">FPZ43_06145</name>
</gene>
<feature type="signal peptide" evidence="1">
    <location>
        <begin position="1"/>
        <end position="19"/>
    </location>
</feature>